<evidence type="ECO:0000256" key="1">
    <source>
        <dbReference type="ARBA" id="ARBA00004141"/>
    </source>
</evidence>
<organism evidence="8 9">
    <name type="scientific">Micromonas commoda (strain RCC299 / NOUM17 / CCMP2709)</name>
    <name type="common">Picoplanktonic green alga</name>
    <dbReference type="NCBI Taxonomy" id="296587"/>
    <lineage>
        <taxon>Eukaryota</taxon>
        <taxon>Viridiplantae</taxon>
        <taxon>Chlorophyta</taxon>
        <taxon>Mamiellophyceae</taxon>
        <taxon>Mamiellales</taxon>
        <taxon>Mamiellaceae</taxon>
        <taxon>Micromonas</taxon>
    </lineage>
</organism>
<evidence type="ECO:0000313" key="9">
    <source>
        <dbReference type="Proteomes" id="UP000002009"/>
    </source>
</evidence>
<name>C1EH59_MICCC</name>
<keyword evidence="3 6" id="KW-0812">Transmembrane</keyword>
<evidence type="ECO:0000256" key="2">
    <source>
        <dbReference type="ARBA" id="ARBA00022448"/>
    </source>
</evidence>
<dbReference type="PANTHER" id="PTHR23506:SF23">
    <property type="entry name" value="GH10249P"/>
    <property type="match status" value="1"/>
</dbReference>
<keyword evidence="5 6" id="KW-0472">Membrane</keyword>
<dbReference type="InterPro" id="IPR036259">
    <property type="entry name" value="MFS_trans_sf"/>
</dbReference>
<dbReference type="OMA" id="ACVPASM"/>
<feature type="transmembrane region" description="Helical" evidence="6">
    <location>
        <begin position="378"/>
        <end position="398"/>
    </location>
</feature>
<dbReference type="InParanoid" id="C1EH59"/>
<dbReference type="OrthoDB" id="10262656at2759"/>
<dbReference type="InterPro" id="IPR011701">
    <property type="entry name" value="MFS"/>
</dbReference>
<evidence type="ECO:0000313" key="8">
    <source>
        <dbReference type="EMBL" id="ACO67239.1"/>
    </source>
</evidence>
<evidence type="ECO:0000256" key="3">
    <source>
        <dbReference type="ARBA" id="ARBA00022692"/>
    </source>
</evidence>
<feature type="transmembrane region" description="Helical" evidence="6">
    <location>
        <begin position="130"/>
        <end position="150"/>
    </location>
</feature>
<feature type="transmembrane region" description="Helical" evidence="6">
    <location>
        <begin position="93"/>
        <end position="118"/>
    </location>
</feature>
<evidence type="ECO:0000259" key="7">
    <source>
        <dbReference type="PROSITE" id="PS50850"/>
    </source>
</evidence>
<dbReference type="Gene3D" id="1.20.1250.20">
    <property type="entry name" value="MFS general substrate transporter like domains"/>
    <property type="match status" value="1"/>
</dbReference>
<accession>C1EH59</accession>
<dbReference type="RefSeq" id="XP_002505981.1">
    <property type="nucleotide sequence ID" value="XM_002505935.1"/>
</dbReference>
<dbReference type="Pfam" id="PF07690">
    <property type="entry name" value="MFS_1"/>
    <property type="match status" value="1"/>
</dbReference>
<dbReference type="InterPro" id="IPR005829">
    <property type="entry name" value="Sugar_transporter_CS"/>
</dbReference>
<dbReference type="eggNOG" id="ENOG502S1B8">
    <property type="taxonomic scope" value="Eukaryota"/>
</dbReference>
<dbReference type="SUPFAM" id="SSF103473">
    <property type="entry name" value="MFS general substrate transporter"/>
    <property type="match status" value="1"/>
</dbReference>
<dbReference type="GO" id="GO:0016020">
    <property type="term" value="C:membrane"/>
    <property type="evidence" value="ECO:0007669"/>
    <property type="project" value="UniProtKB-SubCell"/>
</dbReference>
<dbReference type="CDD" id="cd17325">
    <property type="entry name" value="MFS_MdtG_SLC18_like"/>
    <property type="match status" value="1"/>
</dbReference>
<evidence type="ECO:0000256" key="5">
    <source>
        <dbReference type="ARBA" id="ARBA00023136"/>
    </source>
</evidence>
<dbReference type="InterPro" id="IPR020846">
    <property type="entry name" value="MFS_dom"/>
</dbReference>
<evidence type="ECO:0000256" key="6">
    <source>
        <dbReference type="SAM" id="Phobius"/>
    </source>
</evidence>
<dbReference type="GO" id="GO:0022857">
    <property type="term" value="F:transmembrane transporter activity"/>
    <property type="evidence" value="ECO:0007669"/>
    <property type="project" value="InterPro"/>
</dbReference>
<keyword evidence="2" id="KW-0813">Transport</keyword>
<gene>
    <name evidence="8" type="ORF">MICPUN_64113</name>
</gene>
<dbReference type="PROSITE" id="PS50850">
    <property type="entry name" value="MFS"/>
    <property type="match status" value="1"/>
</dbReference>
<dbReference type="Proteomes" id="UP000002009">
    <property type="component" value="Chromosome 14"/>
</dbReference>
<dbReference type="EMBL" id="CP001332">
    <property type="protein sequence ID" value="ACO67239.1"/>
    <property type="molecule type" value="Genomic_DNA"/>
</dbReference>
<dbReference type="KEGG" id="mis:MICPUN_64113"/>
<evidence type="ECO:0000256" key="4">
    <source>
        <dbReference type="ARBA" id="ARBA00022989"/>
    </source>
</evidence>
<dbReference type="PROSITE" id="PS00216">
    <property type="entry name" value="SUGAR_TRANSPORT_1"/>
    <property type="match status" value="1"/>
</dbReference>
<dbReference type="GeneID" id="8248912"/>
<comment type="subcellular location">
    <subcellularLocation>
        <location evidence="1">Membrane</location>
        <topology evidence="1">Multi-pass membrane protein</topology>
    </subcellularLocation>
</comment>
<dbReference type="AlphaFoldDB" id="C1EH59"/>
<feature type="transmembrane region" description="Helical" evidence="6">
    <location>
        <begin position="319"/>
        <end position="342"/>
    </location>
</feature>
<reference evidence="8 9" key="1">
    <citation type="journal article" date="2009" name="Science">
        <title>Green evolution and dynamic adaptations revealed by genomes of the marine picoeukaryotes Micromonas.</title>
        <authorList>
            <person name="Worden A.Z."/>
            <person name="Lee J.H."/>
            <person name="Mock T."/>
            <person name="Rouze P."/>
            <person name="Simmons M.P."/>
            <person name="Aerts A.L."/>
            <person name="Allen A.E."/>
            <person name="Cuvelier M.L."/>
            <person name="Derelle E."/>
            <person name="Everett M.V."/>
            <person name="Foulon E."/>
            <person name="Grimwood J."/>
            <person name="Gundlach H."/>
            <person name="Henrissat B."/>
            <person name="Napoli C."/>
            <person name="McDonald S.M."/>
            <person name="Parker M.S."/>
            <person name="Rombauts S."/>
            <person name="Salamov A."/>
            <person name="Von Dassow P."/>
            <person name="Badger J.H."/>
            <person name="Coutinho P.M."/>
            <person name="Demir E."/>
            <person name="Dubchak I."/>
            <person name="Gentemann C."/>
            <person name="Eikrem W."/>
            <person name="Gready J.E."/>
            <person name="John U."/>
            <person name="Lanier W."/>
            <person name="Lindquist E.A."/>
            <person name="Lucas S."/>
            <person name="Mayer K.F."/>
            <person name="Moreau H."/>
            <person name="Not F."/>
            <person name="Otillar R."/>
            <person name="Panaud O."/>
            <person name="Pangilinan J."/>
            <person name="Paulsen I."/>
            <person name="Piegu B."/>
            <person name="Poliakov A."/>
            <person name="Robbens S."/>
            <person name="Schmutz J."/>
            <person name="Toulza E."/>
            <person name="Wyss T."/>
            <person name="Zelensky A."/>
            <person name="Zhou K."/>
            <person name="Armbrust E.V."/>
            <person name="Bhattacharya D."/>
            <person name="Goodenough U.W."/>
            <person name="Van de Peer Y."/>
            <person name="Grigoriev I.V."/>
        </authorList>
    </citation>
    <scope>NUCLEOTIDE SEQUENCE [LARGE SCALE GENOMIC DNA]</scope>
    <source>
        <strain evidence="9">RCC299 / NOUM17</strain>
    </source>
</reference>
<sequence length="502" mass="51228">MSGGMAASGRYVASRAARRGANGGFAGGVPWRVPIVRARAKRAFFAPVAASSARSRRGRVLDVATRAVEPEAVTVDDDDLLFGLPKRDVGEPLAILLASQFVLFIGVGALLPALPLYAQNIGLSGSANGIVLSAPALAMLLLNLPAGKLVDSWGRKQMMMAGMAVIALSDLATSQCRTVAALIPARLALGAGRAAAENGDRAYLADLTDRFPSARGTMSGSQQAIQALGLVIGPLIGGRAVEAFGAPTVFLLISGAAFACTGGYSLLPDINVAAEREEERIALSMDMSAEEEEEMERELEAIKAKSDWRVLLASDRQRVITAAAAANALGFVAKLTCIPWFATQALDATPAQVGELFSVTALLGMVSAPLSGIIADKIGLKAVVVASLGMCAAGLVVAQDSSNFHELQLCIGLWGMGTAAAGPAVNALAQESAPRGGEGEALTLPKTAGDAVFLVGPVFLGGFDDFLGSAGASLDIVAGAAAAAAAYALVSLKPVGEEDGDE</sequence>
<keyword evidence="9" id="KW-1185">Reference proteome</keyword>
<protein>
    <submittedName>
        <fullName evidence="8">Major facilitator superfamily</fullName>
    </submittedName>
</protein>
<feature type="domain" description="Major facilitator superfamily (MFS) profile" evidence="7">
    <location>
        <begin position="92"/>
        <end position="496"/>
    </location>
</feature>
<proteinExistence type="predicted"/>
<keyword evidence="4 6" id="KW-1133">Transmembrane helix</keyword>
<dbReference type="PANTHER" id="PTHR23506">
    <property type="entry name" value="GH10249P"/>
    <property type="match status" value="1"/>
</dbReference>
<dbReference type="InterPro" id="IPR050930">
    <property type="entry name" value="MFS_Vesicular_Transporter"/>
</dbReference>